<organism evidence="2 3">
    <name type="scientific">Sporothrix eucalyptigena</name>
    <dbReference type="NCBI Taxonomy" id="1812306"/>
    <lineage>
        <taxon>Eukaryota</taxon>
        <taxon>Fungi</taxon>
        <taxon>Dikarya</taxon>
        <taxon>Ascomycota</taxon>
        <taxon>Pezizomycotina</taxon>
        <taxon>Sordariomycetes</taxon>
        <taxon>Sordariomycetidae</taxon>
        <taxon>Ophiostomatales</taxon>
        <taxon>Ophiostomataceae</taxon>
        <taxon>Sporothrix</taxon>
    </lineage>
</organism>
<dbReference type="CDD" id="cd05289">
    <property type="entry name" value="MDR_like_2"/>
    <property type="match status" value="1"/>
</dbReference>
<dbReference type="InterPro" id="IPR036291">
    <property type="entry name" value="NAD(P)-bd_dom_sf"/>
</dbReference>
<evidence type="ECO:0000313" key="3">
    <source>
        <dbReference type="Proteomes" id="UP001642482"/>
    </source>
</evidence>
<accession>A0ABP0BJF9</accession>
<proteinExistence type="predicted"/>
<dbReference type="SMART" id="SM00829">
    <property type="entry name" value="PKS_ER"/>
    <property type="match status" value="1"/>
</dbReference>
<dbReference type="Pfam" id="PF08240">
    <property type="entry name" value="ADH_N"/>
    <property type="match status" value="1"/>
</dbReference>
<dbReference type="Proteomes" id="UP001642482">
    <property type="component" value="Unassembled WGS sequence"/>
</dbReference>
<dbReference type="PANTHER" id="PTHR11695:SF294">
    <property type="entry name" value="RETICULON-4-INTERACTING PROTEIN 1, MITOCHONDRIAL"/>
    <property type="match status" value="1"/>
</dbReference>
<evidence type="ECO:0000259" key="1">
    <source>
        <dbReference type="SMART" id="SM00829"/>
    </source>
</evidence>
<reference evidence="2 3" key="1">
    <citation type="submission" date="2024-01" db="EMBL/GenBank/DDBJ databases">
        <authorList>
            <person name="Allen C."/>
            <person name="Tagirdzhanova G."/>
        </authorList>
    </citation>
    <scope>NUCLEOTIDE SEQUENCE [LARGE SCALE GENOMIC DNA]</scope>
</reference>
<keyword evidence="3" id="KW-1185">Reference proteome</keyword>
<dbReference type="EMBL" id="CAWUHD010000031">
    <property type="protein sequence ID" value="CAK7219306.1"/>
    <property type="molecule type" value="Genomic_DNA"/>
</dbReference>
<protein>
    <recommendedName>
        <fullName evidence="1">Enoyl reductase (ER) domain-containing protein</fullName>
    </recommendedName>
</protein>
<dbReference type="Gene3D" id="3.90.180.10">
    <property type="entry name" value="Medium-chain alcohol dehydrogenases, catalytic domain"/>
    <property type="match status" value="1"/>
</dbReference>
<dbReference type="InterPro" id="IPR011032">
    <property type="entry name" value="GroES-like_sf"/>
</dbReference>
<dbReference type="InterPro" id="IPR020843">
    <property type="entry name" value="ER"/>
</dbReference>
<dbReference type="Gene3D" id="3.40.50.720">
    <property type="entry name" value="NAD(P)-binding Rossmann-like Domain"/>
    <property type="match status" value="1"/>
</dbReference>
<sequence length="369" mass="39651">MAVAPKTMRALVAPRYCQPSDYEIIEVPVPTIDFPDDVLIKVHAATVQTGDTQIAGGKMRLFGRLEFPRKIGSGSAGTVVAIGSGVKTFKVGDEVYGTHFTPPVFPMVRDVGACAEYAVLSEGLLLPKPSALSFEDASSILGSAVTARQSIRRALELMGQPNGTLDGKTVFMPGGLSATGSIGAQMIKNVFGAARLITTVSTPKIPLVEQHLPGVFDEVIDYTTQDIVQAVGRGTVDFVYNTQWDLTGVLPVANPDHGVVVSIASIPPSRVFSRVLGPEYVPFWVIWILDLVQLWYDWRQAGTRIKRDFVSGDLLNREDQKAVADLVASGKIKALVSVVDFFNIDAVRQACMHVSTGKGGLGKLVLKIV</sequence>
<name>A0ABP0BJF9_9PEZI</name>
<dbReference type="SUPFAM" id="SSF51735">
    <property type="entry name" value="NAD(P)-binding Rossmann-fold domains"/>
    <property type="match status" value="1"/>
</dbReference>
<dbReference type="InterPro" id="IPR013154">
    <property type="entry name" value="ADH-like_N"/>
</dbReference>
<dbReference type="PANTHER" id="PTHR11695">
    <property type="entry name" value="ALCOHOL DEHYDROGENASE RELATED"/>
    <property type="match status" value="1"/>
</dbReference>
<evidence type="ECO:0000313" key="2">
    <source>
        <dbReference type="EMBL" id="CAK7219306.1"/>
    </source>
</evidence>
<dbReference type="SUPFAM" id="SSF50129">
    <property type="entry name" value="GroES-like"/>
    <property type="match status" value="1"/>
</dbReference>
<dbReference type="InterPro" id="IPR050700">
    <property type="entry name" value="YIM1/Zinc_Alcohol_DH_Fams"/>
</dbReference>
<feature type="domain" description="Enoyl reductase (ER)" evidence="1">
    <location>
        <begin position="17"/>
        <end position="366"/>
    </location>
</feature>
<dbReference type="Pfam" id="PF13602">
    <property type="entry name" value="ADH_zinc_N_2"/>
    <property type="match status" value="1"/>
</dbReference>
<comment type="caution">
    <text evidence="2">The sequence shown here is derived from an EMBL/GenBank/DDBJ whole genome shotgun (WGS) entry which is preliminary data.</text>
</comment>
<gene>
    <name evidence="2" type="ORF">SEUCBS140593_003844</name>
</gene>